<keyword evidence="2" id="KW-0472">Membrane</keyword>
<feature type="compositionally biased region" description="Basic and acidic residues" evidence="1">
    <location>
        <begin position="299"/>
        <end position="308"/>
    </location>
</feature>
<keyword evidence="2" id="KW-1133">Transmembrane helix</keyword>
<organism evidence="3 4">
    <name type="scientific">Exophiala spinifera</name>
    <dbReference type="NCBI Taxonomy" id="91928"/>
    <lineage>
        <taxon>Eukaryota</taxon>
        <taxon>Fungi</taxon>
        <taxon>Dikarya</taxon>
        <taxon>Ascomycota</taxon>
        <taxon>Pezizomycotina</taxon>
        <taxon>Eurotiomycetes</taxon>
        <taxon>Chaetothyriomycetidae</taxon>
        <taxon>Chaetothyriales</taxon>
        <taxon>Herpotrichiellaceae</taxon>
        <taxon>Exophiala</taxon>
    </lineage>
</organism>
<dbReference type="Proteomes" id="UP000053328">
    <property type="component" value="Unassembled WGS sequence"/>
</dbReference>
<evidence type="ECO:0000313" key="3">
    <source>
        <dbReference type="EMBL" id="KIW17994.1"/>
    </source>
</evidence>
<feature type="compositionally biased region" description="Polar residues" evidence="1">
    <location>
        <begin position="337"/>
        <end position="347"/>
    </location>
</feature>
<evidence type="ECO:0000256" key="2">
    <source>
        <dbReference type="SAM" id="Phobius"/>
    </source>
</evidence>
<name>A0A0D2C326_9EURO</name>
<dbReference type="GeneID" id="27329363"/>
<protein>
    <submittedName>
        <fullName evidence="3">Uncharacterized protein</fullName>
    </submittedName>
</protein>
<feature type="transmembrane region" description="Helical" evidence="2">
    <location>
        <begin position="12"/>
        <end position="31"/>
    </location>
</feature>
<sequence length="369" mass="42098">MATCSFQGNGDMYGLGIRLGFYIQWFSSIFARWLVPTRHRRPKAEDPMKEEAWGLSFSNNIFSAATFTALVILISNDVESLQIVEIYIVLLLTFGYSLFLIPIYLWRMCTGNNPAWDPTRWPVTTPSPVESVLRFLLISAVAAFQIWFWGARVPQLDGLHCSEYGYLMTKVRLNLPAMRVINLLLYIAVLIFCLYFLFRWIPGPMPEDPQAKKRRKQEARDKYSFIRRRRKILLQNIGIVLSLVVAVTVVAATELTIKWNHIQGVNSLASAGQSIPFAIGVALFIRIWYVYLFKEPDPEGQEHRKPQDGDSDDSSWSPASSRDVPEMKVALSDTDSRSPGSSRNIQTARPGAQSPRRPPPARQRRRRNT</sequence>
<evidence type="ECO:0000313" key="4">
    <source>
        <dbReference type="Proteomes" id="UP000053328"/>
    </source>
</evidence>
<gene>
    <name evidence="3" type="ORF">PV08_02280</name>
</gene>
<reference evidence="3 4" key="1">
    <citation type="submission" date="2015-01" db="EMBL/GenBank/DDBJ databases">
        <title>The Genome Sequence of Exophiala spinifera CBS89968.</title>
        <authorList>
            <consortium name="The Broad Institute Genomics Platform"/>
            <person name="Cuomo C."/>
            <person name="de Hoog S."/>
            <person name="Gorbushina A."/>
            <person name="Stielow B."/>
            <person name="Teixiera M."/>
            <person name="Abouelleil A."/>
            <person name="Chapman S.B."/>
            <person name="Priest M."/>
            <person name="Young S.K."/>
            <person name="Wortman J."/>
            <person name="Nusbaum C."/>
            <person name="Birren B."/>
        </authorList>
    </citation>
    <scope>NUCLEOTIDE SEQUENCE [LARGE SCALE GENOMIC DNA]</scope>
    <source>
        <strain evidence="3 4">CBS 89968</strain>
    </source>
</reference>
<feature type="transmembrane region" description="Helical" evidence="2">
    <location>
        <begin position="232"/>
        <end position="253"/>
    </location>
</feature>
<proteinExistence type="predicted"/>
<dbReference type="HOGENOM" id="CLU_059578_0_1_1"/>
<dbReference type="EMBL" id="KN847493">
    <property type="protein sequence ID" value="KIW17994.1"/>
    <property type="molecule type" value="Genomic_DNA"/>
</dbReference>
<dbReference type="VEuPathDB" id="FungiDB:PV08_02280"/>
<keyword evidence="2" id="KW-0812">Transmembrane</keyword>
<dbReference type="STRING" id="91928.A0A0D2C326"/>
<feature type="transmembrane region" description="Helical" evidence="2">
    <location>
        <begin position="132"/>
        <end position="150"/>
    </location>
</feature>
<dbReference type="RefSeq" id="XP_016238210.1">
    <property type="nucleotide sequence ID" value="XM_016376640.1"/>
</dbReference>
<keyword evidence="4" id="KW-1185">Reference proteome</keyword>
<dbReference type="AlphaFoldDB" id="A0A0D2C326"/>
<feature type="transmembrane region" description="Helical" evidence="2">
    <location>
        <begin position="52"/>
        <end position="74"/>
    </location>
</feature>
<accession>A0A0D2C326</accession>
<feature type="transmembrane region" description="Helical" evidence="2">
    <location>
        <begin position="177"/>
        <end position="198"/>
    </location>
</feature>
<feature type="transmembrane region" description="Helical" evidence="2">
    <location>
        <begin position="273"/>
        <end position="293"/>
    </location>
</feature>
<dbReference type="OrthoDB" id="4121249at2759"/>
<evidence type="ECO:0000256" key="1">
    <source>
        <dbReference type="SAM" id="MobiDB-lite"/>
    </source>
</evidence>
<feature type="transmembrane region" description="Helical" evidence="2">
    <location>
        <begin position="86"/>
        <end position="106"/>
    </location>
</feature>
<feature type="region of interest" description="Disordered" evidence="1">
    <location>
        <begin position="299"/>
        <end position="369"/>
    </location>
</feature>